<sequence>MVFQTSMSRTGEPTRSCINSNKVTQPSPGSGELSDHLAKRNAPSYFNSLPVSSFSMLDRLISPVWAIYTDFVFLLSCSFRWSMHTLRTISSSECKRFAENQCRLTSQCDRFDEQIVGSEIPKWLASSLLVVKAILAYAKDKPASDIEISRPAADDLDENDEDDDEDDEEVDNPIPESVAFLGLPPQINEPRQASASRLRLLWSSKDLDFVFKICTDVLLILTQKHSVDEAFINSGVQDWSTLIETVAATGKLFPNNGTTGGSWLIALNDKNDKRTQVLKNSQTTCLGDPRFLMSELLKAGRGFLIPNAVADPNQPLHPIFPESSSTTPSNLVAPAELLASYNECKISFMSSHHRKGKSSAMSSTSSSRFISPDAKC</sequence>
<organism evidence="2 3">
    <name type="scientific">Puccinia sorghi</name>
    <dbReference type="NCBI Taxonomy" id="27349"/>
    <lineage>
        <taxon>Eukaryota</taxon>
        <taxon>Fungi</taxon>
        <taxon>Dikarya</taxon>
        <taxon>Basidiomycota</taxon>
        <taxon>Pucciniomycotina</taxon>
        <taxon>Pucciniomycetes</taxon>
        <taxon>Pucciniales</taxon>
        <taxon>Pucciniaceae</taxon>
        <taxon>Puccinia</taxon>
    </lineage>
</organism>
<reference evidence="2 3" key="1">
    <citation type="submission" date="2015-08" db="EMBL/GenBank/DDBJ databases">
        <title>Next Generation Sequencing and Analysis of the Genome of Puccinia sorghi L Schw, the Causal Agent of Maize Common Rust.</title>
        <authorList>
            <person name="Rochi L."/>
            <person name="Burguener G."/>
            <person name="Darino M."/>
            <person name="Turjanski A."/>
            <person name="Kreff E."/>
            <person name="Dieguez M.J."/>
            <person name="Sacco F."/>
        </authorList>
    </citation>
    <scope>NUCLEOTIDE SEQUENCE [LARGE SCALE GENOMIC DNA]</scope>
    <source>
        <strain evidence="2 3">RO10H11247</strain>
    </source>
</reference>
<feature type="compositionally biased region" description="Polar residues" evidence="1">
    <location>
        <begin position="1"/>
        <end position="28"/>
    </location>
</feature>
<feature type="compositionally biased region" description="Acidic residues" evidence="1">
    <location>
        <begin position="154"/>
        <end position="171"/>
    </location>
</feature>
<dbReference type="VEuPathDB" id="FungiDB:VP01_1928g8"/>
<feature type="compositionally biased region" description="Low complexity" evidence="1">
    <location>
        <begin position="358"/>
        <end position="376"/>
    </location>
</feature>
<feature type="region of interest" description="Disordered" evidence="1">
    <location>
        <begin position="355"/>
        <end position="376"/>
    </location>
</feature>
<name>A0A0L6VEC6_9BASI</name>
<feature type="region of interest" description="Disordered" evidence="1">
    <location>
        <begin position="148"/>
        <end position="172"/>
    </location>
</feature>
<dbReference type="STRING" id="27349.A0A0L6VEC6"/>
<feature type="region of interest" description="Disordered" evidence="1">
    <location>
        <begin position="1"/>
        <end position="35"/>
    </location>
</feature>
<dbReference type="EMBL" id="LAVV01006757">
    <property type="protein sequence ID" value="KNZ58455.1"/>
    <property type="molecule type" value="Genomic_DNA"/>
</dbReference>
<dbReference type="AlphaFoldDB" id="A0A0L6VEC6"/>
<evidence type="ECO:0000256" key="1">
    <source>
        <dbReference type="SAM" id="MobiDB-lite"/>
    </source>
</evidence>
<dbReference type="Proteomes" id="UP000037035">
    <property type="component" value="Unassembled WGS sequence"/>
</dbReference>
<comment type="caution">
    <text evidence="2">The sequence shown here is derived from an EMBL/GenBank/DDBJ whole genome shotgun (WGS) entry which is preliminary data.</text>
</comment>
<proteinExistence type="predicted"/>
<accession>A0A0L6VEC6</accession>
<evidence type="ECO:0000313" key="2">
    <source>
        <dbReference type="EMBL" id="KNZ58455.1"/>
    </source>
</evidence>
<keyword evidence="3" id="KW-1185">Reference proteome</keyword>
<protein>
    <submittedName>
        <fullName evidence="2">Uncharacterized protein</fullName>
    </submittedName>
</protein>
<evidence type="ECO:0000313" key="3">
    <source>
        <dbReference type="Proteomes" id="UP000037035"/>
    </source>
</evidence>
<gene>
    <name evidence="2" type="ORF">VP01_1928g8</name>
</gene>